<dbReference type="Proteomes" id="UP000011116">
    <property type="component" value="Chromosome 4H"/>
</dbReference>
<reference evidence="1" key="2">
    <citation type="submission" date="2020-10" db="EMBL/GenBank/DDBJ databases">
        <authorList>
            <person name="Scholz U."/>
            <person name="Mascher M."/>
            <person name="Fiebig A."/>
        </authorList>
    </citation>
    <scope>NUCLEOTIDE SEQUENCE [LARGE SCALE GENOMIC DNA]</scope>
    <source>
        <strain evidence="1">cv. Morex</strain>
    </source>
</reference>
<dbReference type="Gene3D" id="1.20.1280.50">
    <property type="match status" value="1"/>
</dbReference>
<organism evidence="1 2">
    <name type="scientific">Hordeum vulgare subsp. vulgare</name>
    <name type="common">Domesticated barley</name>
    <dbReference type="NCBI Taxonomy" id="112509"/>
    <lineage>
        <taxon>Eukaryota</taxon>
        <taxon>Viridiplantae</taxon>
        <taxon>Streptophyta</taxon>
        <taxon>Embryophyta</taxon>
        <taxon>Tracheophyta</taxon>
        <taxon>Spermatophyta</taxon>
        <taxon>Magnoliopsida</taxon>
        <taxon>Liliopsida</taxon>
        <taxon>Poales</taxon>
        <taxon>Poaceae</taxon>
        <taxon>BOP clade</taxon>
        <taxon>Pooideae</taxon>
        <taxon>Triticodae</taxon>
        <taxon>Triticeae</taxon>
        <taxon>Hordeinae</taxon>
        <taxon>Hordeum</taxon>
    </lineage>
</organism>
<evidence type="ECO:0000313" key="1">
    <source>
        <dbReference type="EnsemblPlants" id="HORVU.MOREX.r3.4HG0416250.1"/>
    </source>
</evidence>
<sequence>MQLLPEKSMDDLPDDALGDVLRRLPPRWLAVSRCVGKAWRRTVDEGRLLRPDLLPLSFAGILIQFDCHAFPEFFARPSPSPPVNTKLDFLPPPRYPFDEVGGGFDEDYFVRDHCNGLLLTRLYVVNPATRRWDLLPLHRSLADPKRNKFWFNEYLAFDPTVSSSYQVFNIPYLSPSTYIQLDPLVEKSEWPPSTYILDVFSSKSDRWEERPFVRQGNFAGIVAEARQDHPCGWSSAKRGAAYWQQALYVHCQPNAVMRISLSDDKYRVIKLPTDEETMGYLGRSKKGVYYASFIKDLFRVWILDETYGQMKWMMKGEYDLKCVRASDQRVQGPWVLQDINYEFFRSQLPEVKKKAMVQEKTVWDSDNDGVDNVIDMAEERCHGCVVLGFHPFKEIIFLSSSTKDIWDATVHAYHLNSSRVECLGNMRPACYNLFEGFPCTEQNYEYFPYTPCWVDEFHSNNKCNL</sequence>
<dbReference type="InterPro" id="IPR036047">
    <property type="entry name" value="F-box-like_dom_sf"/>
</dbReference>
<dbReference type="Gramene" id="HORVU.MOREX.r3.4HG0416250.1">
    <property type="protein sequence ID" value="HORVU.MOREX.r3.4HG0416250.1"/>
    <property type="gene ID" value="HORVU.MOREX.r3.4HG0416250"/>
</dbReference>
<dbReference type="SUPFAM" id="SSF81383">
    <property type="entry name" value="F-box domain"/>
    <property type="match status" value="1"/>
</dbReference>
<protein>
    <recommendedName>
        <fullName evidence="3">F-box domain-containing protein</fullName>
    </recommendedName>
</protein>
<accession>A0A8I6YLG9</accession>
<reference evidence="1" key="3">
    <citation type="submission" date="2022-01" db="UniProtKB">
        <authorList>
            <consortium name="EnsemblPlants"/>
        </authorList>
    </citation>
    <scope>IDENTIFICATION</scope>
    <source>
        <strain evidence="1">subsp. vulgare</strain>
    </source>
</reference>
<evidence type="ECO:0008006" key="3">
    <source>
        <dbReference type="Google" id="ProtNLM"/>
    </source>
</evidence>
<name>A0A8I6YLG9_HORVV</name>
<dbReference type="PANTHER" id="PTHR34591">
    <property type="entry name" value="OS03G0653100 PROTEIN-RELATED"/>
    <property type="match status" value="1"/>
</dbReference>
<reference evidence="2" key="1">
    <citation type="journal article" date="2012" name="Nature">
        <title>A physical, genetic and functional sequence assembly of the barley genome.</title>
        <authorList>
            <consortium name="The International Barley Genome Sequencing Consortium"/>
            <person name="Mayer K.F."/>
            <person name="Waugh R."/>
            <person name="Brown J.W."/>
            <person name="Schulman A."/>
            <person name="Langridge P."/>
            <person name="Platzer M."/>
            <person name="Fincher G.B."/>
            <person name="Muehlbauer G.J."/>
            <person name="Sato K."/>
            <person name="Close T.J."/>
            <person name="Wise R.P."/>
            <person name="Stein N."/>
        </authorList>
    </citation>
    <scope>NUCLEOTIDE SEQUENCE [LARGE SCALE GENOMIC DNA]</scope>
    <source>
        <strain evidence="2">cv. Morex</strain>
    </source>
</reference>
<evidence type="ECO:0000313" key="2">
    <source>
        <dbReference type="Proteomes" id="UP000011116"/>
    </source>
</evidence>
<keyword evidence="2" id="KW-1185">Reference proteome</keyword>
<dbReference type="EnsemblPlants" id="HORVU.MOREX.r3.4HG0416250.1">
    <property type="protein sequence ID" value="HORVU.MOREX.r3.4HG0416250.1"/>
    <property type="gene ID" value="HORVU.MOREX.r3.4HG0416250"/>
</dbReference>
<dbReference type="PANTHER" id="PTHR34591:SF57">
    <property type="entry name" value="F-BOX DOMAIN-CONTAINING PROTEIN"/>
    <property type="match status" value="1"/>
</dbReference>
<dbReference type="AlphaFoldDB" id="A0A8I6YLG9"/>
<proteinExistence type="predicted"/>